<keyword evidence="7 9" id="KW-0472">Membrane</keyword>
<dbReference type="PROSITE" id="PS00211">
    <property type="entry name" value="ABC_TRANSPORTER_1"/>
    <property type="match status" value="1"/>
</dbReference>
<dbReference type="PROSITE" id="PS50893">
    <property type="entry name" value="ABC_TRANSPORTER_2"/>
    <property type="match status" value="1"/>
</dbReference>
<feature type="domain" description="ABC transporter" evidence="10">
    <location>
        <begin position="352"/>
        <end position="588"/>
    </location>
</feature>
<dbReference type="PANTHER" id="PTHR43394">
    <property type="entry name" value="ATP-DEPENDENT PERMEASE MDL1, MITOCHONDRIAL"/>
    <property type="match status" value="1"/>
</dbReference>
<organism evidence="12 13">
    <name type="scientific">Bartonella bilalgolemii</name>
    <dbReference type="NCBI Taxonomy" id="2942911"/>
    <lineage>
        <taxon>Bacteria</taxon>
        <taxon>Pseudomonadati</taxon>
        <taxon>Pseudomonadota</taxon>
        <taxon>Alphaproteobacteria</taxon>
        <taxon>Hyphomicrobiales</taxon>
        <taxon>Bartonellaceae</taxon>
        <taxon>Bartonella</taxon>
    </lineage>
</organism>
<evidence type="ECO:0000256" key="4">
    <source>
        <dbReference type="ARBA" id="ARBA00022741"/>
    </source>
</evidence>
<feature type="region of interest" description="Disordered" evidence="8">
    <location>
        <begin position="592"/>
        <end position="620"/>
    </location>
</feature>
<dbReference type="InterPro" id="IPR039421">
    <property type="entry name" value="Type_1_exporter"/>
</dbReference>
<dbReference type="PANTHER" id="PTHR43394:SF1">
    <property type="entry name" value="ATP-BINDING CASSETTE SUB-FAMILY B MEMBER 10, MITOCHONDRIAL"/>
    <property type="match status" value="1"/>
</dbReference>
<dbReference type="InterPro" id="IPR011918">
    <property type="entry name" value="ABC_MsbA_ATP-bd"/>
</dbReference>
<keyword evidence="5" id="KW-0067">ATP-binding</keyword>
<feature type="transmembrane region" description="Helical" evidence="9">
    <location>
        <begin position="30"/>
        <end position="53"/>
    </location>
</feature>
<feature type="transmembrane region" description="Helical" evidence="9">
    <location>
        <begin position="144"/>
        <end position="168"/>
    </location>
</feature>
<evidence type="ECO:0000256" key="5">
    <source>
        <dbReference type="ARBA" id="ARBA00022840"/>
    </source>
</evidence>
<dbReference type="InterPro" id="IPR011527">
    <property type="entry name" value="ABC1_TM_dom"/>
</dbReference>
<evidence type="ECO:0000256" key="8">
    <source>
        <dbReference type="SAM" id="MobiDB-lite"/>
    </source>
</evidence>
<protein>
    <submittedName>
        <fullName evidence="12">ABC transporter transmembrane domain-containing protein</fullName>
    </submittedName>
</protein>
<evidence type="ECO:0000256" key="6">
    <source>
        <dbReference type="ARBA" id="ARBA00022989"/>
    </source>
</evidence>
<dbReference type="SUPFAM" id="SSF90123">
    <property type="entry name" value="ABC transporter transmembrane region"/>
    <property type="match status" value="1"/>
</dbReference>
<proteinExistence type="inferred from homology"/>
<keyword evidence="6 9" id="KW-1133">Transmembrane helix</keyword>
<evidence type="ECO:0000256" key="7">
    <source>
        <dbReference type="ARBA" id="ARBA00023136"/>
    </source>
</evidence>
<dbReference type="InterPro" id="IPR036640">
    <property type="entry name" value="ABC1_TM_sf"/>
</dbReference>
<keyword evidence="3 9" id="KW-0812">Transmembrane</keyword>
<feature type="domain" description="ABC transmembrane type-1" evidence="11">
    <location>
        <begin position="37"/>
        <end position="317"/>
    </location>
</feature>
<accession>A0ABT0P6V9</accession>
<feature type="transmembrane region" description="Helical" evidence="9">
    <location>
        <begin position="174"/>
        <end position="192"/>
    </location>
</feature>
<name>A0ABT0P6V9_9HYPH</name>
<comment type="caution">
    <text evidence="12">The sequence shown here is derived from an EMBL/GenBank/DDBJ whole genome shotgun (WGS) entry which is preliminary data.</text>
</comment>
<keyword evidence="13" id="KW-1185">Reference proteome</keyword>
<comment type="similarity">
    <text evidence="2">Belongs to the ABC transporter superfamily.</text>
</comment>
<dbReference type="SMART" id="SM00382">
    <property type="entry name" value="AAA"/>
    <property type="match status" value="1"/>
</dbReference>
<sequence length="620" mass="68473">MKFLNLSEKSKHPFKVKHSFSAFSPYIKRYNWLIICAVLSLLVAACVTLALPIAIRQMLDHSFSASSHGKMNFYFGILFILALLLALASAIRYYCVITLGERFIADLRRDVFEHILHLSPDFFDYSHSGEIISRLLTDTTQIKLAVGSTASTALRHLIVVIGAIVMMVITNTKLSLLVLLSIPFIAIPLIIFGRKVRTRTRTTQDRLAEANALASEQVSAIRTVQAFTAEKDISERFSMLIERVFQTARTSVILRSCFTGFAIFLVFSSVVAILWIGSQDVLHGTMTGGTLGQFVLYAVFAATTFAQLSEIGAELVQAAGAAERLVELLQKKPTITTPASPLSRTLPIQGSLIFDRVHFTYPSRPEKKILHDLSFSIKAGETVAFVGPSGAGKSTLFSLILRFYDPISGHIQFDGIDINRLSLHDLRSSISYVPQEIDIFEGTVRENITFGSHNPNEEQIIAAAQAANASEFIDSLPKGFETQVGEGGIMLSGGQKQRIALARAILKNAPLLLLDEATSALDATNEKLVQKALDELMKNRTTLVIAHRLATVLKADRILVMDQGSIIEEGTHAQLIEQNGIYTRLAKLQFSPEQTSPKIKPNESHKNKKRKPSKKENPKH</sequence>
<dbReference type="InterPro" id="IPR003439">
    <property type="entry name" value="ABC_transporter-like_ATP-bd"/>
</dbReference>
<dbReference type="NCBIfam" id="TIGR02204">
    <property type="entry name" value="MsbA_rel"/>
    <property type="match status" value="1"/>
</dbReference>
<dbReference type="InterPro" id="IPR003593">
    <property type="entry name" value="AAA+_ATPase"/>
</dbReference>
<dbReference type="Pfam" id="PF00664">
    <property type="entry name" value="ABC_membrane"/>
    <property type="match status" value="1"/>
</dbReference>
<dbReference type="InterPro" id="IPR017871">
    <property type="entry name" value="ABC_transporter-like_CS"/>
</dbReference>
<feature type="transmembrane region" description="Helical" evidence="9">
    <location>
        <begin position="252"/>
        <end position="276"/>
    </location>
</feature>
<evidence type="ECO:0000259" key="10">
    <source>
        <dbReference type="PROSITE" id="PS50893"/>
    </source>
</evidence>
<dbReference type="Proteomes" id="UP001523003">
    <property type="component" value="Unassembled WGS sequence"/>
</dbReference>
<dbReference type="Gene3D" id="1.20.1560.10">
    <property type="entry name" value="ABC transporter type 1, transmembrane domain"/>
    <property type="match status" value="1"/>
</dbReference>
<gene>
    <name evidence="12" type="ORF">M4Z11_01000</name>
</gene>
<dbReference type="Pfam" id="PF00005">
    <property type="entry name" value="ABC_tran"/>
    <property type="match status" value="1"/>
</dbReference>
<reference evidence="12 13" key="1">
    <citation type="submission" date="2022-05" db="EMBL/GenBank/DDBJ databases">
        <title>Description of the Bartonella bilalgolemii sp. nov. Isolated from Apodemus uralensis (Pallas 1811).</title>
        <authorList>
            <person name="Zgheib R."/>
            <person name="Celebi B."/>
        </authorList>
    </citation>
    <scope>NUCLEOTIDE SEQUENCE [LARGE SCALE GENOMIC DNA]</scope>
    <source>
        <strain evidence="12 13">G70</strain>
    </source>
</reference>
<dbReference type="RefSeq" id="WP_249674562.1">
    <property type="nucleotide sequence ID" value="NZ_JAMCOF010000001.1"/>
</dbReference>
<evidence type="ECO:0000313" key="13">
    <source>
        <dbReference type="Proteomes" id="UP001523003"/>
    </source>
</evidence>
<evidence type="ECO:0000256" key="9">
    <source>
        <dbReference type="SAM" id="Phobius"/>
    </source>
</evidence>
<keyword evidence="4" id="KW-0547">Nucleotide-binding</keyword>
<feature type="transmembrane region" description="Helical" evidence="9">
    <location>
        <begin position="73"/>
        <end position="95"/>
    </location>
</feature>
<evidence type="ECO:0000256" key="1">
    <source>
        <dbReference type="ARBA" id="ARBA00004651"/>
    </source>
</evidence>
<comment type="subcellular location">
    <subcellularLocation>
        <location evidence="1">Cell membrane</location>
        <topology evidence="1">Multi-pass membrane protein</topology>
    </subcellularLocation>
</comment>
<dbReference type="EMBL" id="JAMCOF010000001">
    <property type="protein sequence ID" value="MCL6229204.1"/>
    <property type="molecule type" value="Genomic_DNA"/>
</dbReference>
<evidence type="ECO:0000256" key="2">
    <source>
        <dbReference type="ARBA" id="ARBA00005417"/>
    </source>
</evidence>
<evidence type="ECO:0000313" key="12">
    <source>
        <dbReference type="EMBL" id="MCL6229204.1"/>
    </source>
</evidence>
<evidence type="ECO:0000259" key="11">
    <source>
        <dbReference type="PROSITE" id="PS50929"/>
    </source>
</evidence>
<dbReference type="CDD" id="cd18575">
    <property type="entry name" value="ABC_6TM_bac_exporter_ABCB8_10_like"/>
    <property type="match status" value="1"/>
</dbReference>
<evidence type="ECO:0000256" key="3">
    <source>
        <dbReference type="ARBA" id="ARBA00022692"/>
    </source>
</evidence>
<dbReference type="InterPro" id="IPR027417">
    <property type="entry name" value="P-loop_NTPase"/>
</dbReference>
<dbReference type="PROSITE" id="PS50929">
    <property type="entry name" value="ABC_TM1F"/>
    <property type="match status" value="1"/>
</dbReference>
<dbReference type="SUPFAM" id="SSF52540">
    <property type="entry name" value="P-loop containing nucleoside triphosphate hydrolases"/>
    <property type="match status" value="1"/>
</dbReference>
<dbReference type="Gene3D" id="3.40.50.300">
    <property type="entry name" value="P-loop containing nucleotide triphosphate hydrolases"/>
    <property type="match status" value="1"/>
</dbReference>